<keyword evidence="2" id="KW-1185">Reference proteome</keyword>
<accession>A0ABQ6CHU2</accession>
<evidence type="ECO:0000313" key="1">
    <source>
        <dbReference type="EMBL" id="GLS17847.1"/>
    </source>
</evidence>
<dbReference type="InterPro" id="IPR027417">
    <property type="entry name" value="P-loop_NTPase"/>
</dbReference>
<dbReference type="SUPFAM" id="SSF52540">
    <property type="entry name" value="P-loop containing nucleoside triphosphate hydrolases"/>
    <property type="match status" value="1"/>
</dbReference>
<evidence type="ECO:0000313" key="2">
    <source>
        <dbReference type="Proteomes" id="UP001156882"/>
    </source>
</evidence>
<protein>
    <recommendedName>
        <fullName evidence="3">AAA domain-containing protein</fullName>
    </recommendedName>
</protein>
<name>A0ABQ6CHU2_9HYPH</name>
<dbReference type="RefSeq" id="WP_284310681.1">
    <property type="nucleotide sequence ID" value="NZ_BSPC01000006.1"/>
</dbReference>
<sequence>MIVELFGPPGAGKTTFAMALDVRLRERGNATKMHLSLRPGEDRSQFGLPHHNVSWHTFSDPLLRITRPILQLIVAKAASNGDTSIRSLVAKLPKNHQVTALRMRQYLIRLSSAWREAQHSNSVAIFDQAYVQAIVSILIASKQLEDGDIIDLIAITPRCDLAIRVEAPLGEVGTRLTARAQAIGRIGRFLESKSGAPIDWAQTCERVKTGLQRYGRTAVDVHSTDRDTLLVEVERICSKIEQIHCLEARK</sequence>
<organism evidence="1 2">
    <name type="scientific">Labrys miyagiensis</name>
    <dbReference type="NCBI Taxonomy" id="346912"/>
    <lineage>
        <taxon>Bacteria</taxon>
        <taxon>Pseudomonadati</taxon>
        <taxon>Pseudomonadota</taxon>
        <taxon>Alphaproteobacteria</taxon>
        <taxon>Hyphomicrobiales</taxon>
        <taxon>Xanthobacteraceae</taxon>
        <taxon>Labrys</taxon>
    </lineage>
</organism>
<evidence type="ECO:0008006" key="3">
    <source>
        <dbReference type="Google" id="ProtNLM"/>
    </source>
</evidence>
<reference evidence="2" key="1">
    <citation type="journal article" date="2019" name="Int. J. Syst. Evol. Microbiol.">
        <title>The Global Catalogue of Microorganisms (GCM) 10K type strain sequencing project: providing services to taxonomists for standard genome sequencing and annotation.</title>
        <authorList>
            <consortium name="The Broad Institute Genomics Platform"/>
            <consortium name="The Broad Institute Genome Sequencing Center for Infectious Disease"/>
            <person name="Wu L."/>
            <person name="Ma J."/>
        </authorList>
    </citation>
    <scope>NUCLEOTIDE SEQUENCE [LARGE SCALE GENOMIC DNA]</scope>
    <source>
        <strain evidence="2">NBRC 101365</strain>
    </source>
</reference>
<comment type="caution">
    <text evidence="1">The sequence shown here is derived from an EMBL/GenBank/DDBJ whole genome shotgun (WGS) entry which is preliminary data.</text>
</comment>
<dbReference type="Proteomes" id="UP001156882">
    <property type="component" value="Unassembled WGS sequence"/>
</dbReference>
<dbReference type="Gene3D" id="3.40.50.300">
    <property type="entry name" value="P-loop containing nucleotide triphosphate hydrolases"/>
    <property type="match status" value="1"/>
</dbReference>
<proteinExistence type="predicted"/>
<gene>
    <name evidence="1" type="ORF">GCM10007874_08620</name>
</gene>
<dbReference type="EMBL" id="BSPC01000006">
    <property type="protein sequence ID" value="GLS17847.1"/>
    <property type="molecule type" value="Genomic_DNA"/>
</dbReference>